<gene>
    <name evidence="1" type="ORF">PSA21_211</name>
</gene>
<evidence type="ECO:0000313" key="1">
    <source>
        <dbReference type="EMBL" id="QBJ02737.1"/>
    </source>
</evidence>
<dbReference type="EMBL" id="MK552327">
    <property type="protein sequence ID" value="QBJ02737.1"/>
    <property type="molecule type" value="Genomic_DNA"/>
</dbReference>
<name>A0A481W648_9CAUD</name>
<sequence length="137" mass="15652">MKLLTYLRNVITQFFTRLGLRFCAKLDNDFKRMCVLAIIHSKWVGGDVVQERYGKVIALNEQMCLVRDANALKFPTAIADHCLQGIPSLNEAKSSPDCGWKSIRRAIPCWLRYSDEDTFRNDIQRVFAICASPIVIV</sequence>
<reference evidence="1 2" key="1">
    <citation type="submission" date="2019-02" db="EMBL/GenBank/DDBJ databases">
        <authorList>
            <person name="Frampton R.A."/>
            <person name="Wojtus J.K."/>
            <person name="Fineran P.C."/>
            <person name="Hendrickson H.L."/>
        </authorList>
    </citation>
    <scope>NUCLEOTIDE SEQUENCE [LARGE SCALE GENOMIC DNA]</scope>
</reference>
<proteinExistence type="predicted"/>
<organism evidence="1 2">
    <name type="scientific">Pseudomonas phage Psa21</name>
    <dbReference type="NCBI Taxonomy" id="2530023"/>
    <lineage>
        <taxon>Viruses</taxon>
        <taxon>Duplodnaviria</taxon>
        <taxon>Heunggongvirae</taxon>
        <taxon>Uroviricota</taxon>
        <taxon>Caudoviricetes</taxon>
        <taxon>Chimalliviridae</taxon>
        <taxon>Tepukevirus</taxon>
        <taxon>Tepukevirus Psa21</taxon>
    </lineage>
</organism>
<evidence type="ECO:0000313" key="2">
    <source>
        <dbReference type="Proteomes" id="UP000294134"/>
    </source>
</evidence>
<accession>A0A481W648</accession>
<dbReference type="Proteomes" id="UP000294134">
    <property type="component" value="Segment"/>
</dbReference>
<keyword evidence="2" id="KW-1185">Reference proteome</keyword>
<protein>
    <submittedName>
        <fullName evidence="1">Uncharacterized protein</fullName>
    </submittedName>
</protein>